<sequence>MNDLDPFIFAFLLTTIFVILFLLTIYCCHRHRQRANNSYHLRGTLPRNSYIDETYKSKVVSYMPKSNFQDILHHPEALKKSATLEVHTPLPTSTTFAVPDDDKIRAIVRYGNGYRVSGSNEHSVTVIGSNNSYV</sequence>
<dbReference type="Proteomes" id="UP000095286">
    <property type="component" value="Unplaced"/>
</dbReference>
<evidence type="ECO:0000313" key="2">
    <source>
        <dbReference type="WBParaSite" id="RSKR_0000935900.1"/>
    </source>
</evidence>
<protein>
    <submittedName>
        <fullName evidence="2">Uncharacterized protein</fullName>
    </submittedName>
</protein>
<dbReference type="WBParaSite" id="RSKR_0000935900.1">
    <property type="protein sequence ID" value="RSKR_0000935900.1"/>
    <property type="gene ID" value="RSKR_0000935900"/>
</dbReference>
<accession>A0AC35U9G9</accession>
<proteinExistence type="predicted"/>
<organism evidence="1 2">
    <name type="scientific">Rhabditophanes sp. KR3021</name>
    <dbReference type="NCBI Taxonomy" id="114890"/>
    <lineage>
        <taxon>Eukaryota</taxon>
        <taxon>Metazoa</taxon>
        <taxon>Ecdysozoa</taxon>
        <taxon>Nematoda</taxon>
        <taxon>Chromadorea</taxon>
        <taxon>Rhabditida</taxon>
        <taxon>Tylenchina</taxon>
        <taxon>Panagrolaimomorpha</taxon>
        <taxon>Strongyloidoidea</taxon>
        <taxon>Alloionematidae</taxon>
        <taxon>Rhabditophanes</taxon>
    </lineage>
</organism>
<reference evidence="2" key="1">
    <citation type="submission" date="2016-11" db="UniProtKB">
        <authorList>
            <consortium name="WormBaseParasite"/>
        </authorList>
    </citation>
    <scope>IDENTIFICATION</scope>
    <source>
        <strain evidence="2">KR3021</strain>
    </source>
</reference>
<evidence type="ECO:0000313" key="1">
    <source>
        <dbReference type="Proteomes" id="UP000095286"/>
    </source>
</evidence>
<name>A0AC35U9G9_9BILA</name>